<dbReference type="Proteomes" id="UP000076837">
    <property type="component" value="Unassembled WGS sequence"/>
</dbReference>
<keyword evidence="7" id="KW-0687">Ribonucleoprotein</keyword>
<dbReference type="GO" id="GO:0034457">
    <property type="term" value="C:Mpp10 complex"/>
    <property type="evidence" value="ECO:0007669"/>
    <property type="project" value="EnsemblFungi"/>
</dbReference>
<keyword evidence="5" id="KW-0694">RNA-binding</keyword>
<dbReference type="GO" id="GO:0030515">
    <property type="term" value="F:snoRNA binding"/>
    <property type="evidence" value="ECO:0007669"/>
    <property type="project" value="EnsemblFungi"/>
</dbReference>
<dbReference type="InterPro" id="IPR036986">
    <property type="entry name" value="S4_RNA-bd_sf"/>
</dbReference>
<comment type="caution">
    <text evidence="10">The sequence shown here is derived from an EMBL/GenBank/DDBJ whole genome shotgun (WGS) entry which is preliminary data.</text>
</comment>
<organism evidence="10 11">
    <name type="scientific">Didymella rabiei</name>
    <name type="common">Chickpea ascochyta blight fungus</name>
    <name type="synonym">Mycosphaerella rabiei</name>
    <dbReference type="NCBI Taxonomy" id="5454"/>
    <lineage>
        <taxon>Eukaryota</taxon>
        <taxon>Fungi</taxon>
        <taxon>Dikarya</taxon>
        <taxon>Ascomycota</taxon>
        <taxon>Pezizomycotina</taxon>
        <taxon>Dothideomycetes</taxon>
        <taxon>Pleosporomycetidae</taxon>
        <taxon>Pleosporales</taxon>
        <taxon>Pleosporineae</taxon>
        <taxon>Didymellaceae</taxon>
        <taxon>Ascochyta</taxon>
    </lineage>
</organism>
<evidence type="ECO:0000256" key="1">
    <source>
        <dbReference type="ARBA" id="ARBA00004604"/>
    </source>
</evidence>
<dbReference type="InterPro" id="IPR001912">
    <property type="entry name" value="Ribosomal_uS4_N"/>
</dbReference>
<dbReference type="EMBL" id="JYNV01000095">
    <property type="protein sequence ID" value="KZM26806.1"/>
    <property type="molecule type" value="Genomic_DNA"/>
</dbReference>
<name>A0A163K6M7_DIDRA</name>
<proteinExistence type="inferred from homology"/>
<keyword evidence="4" id="KW-0699">rRNA-binding</keyword>
<evidence type="ECO:0000256" key="5">
    <source>
        <dbReference type="ARBA" id="ARBA00022884"/>
    </source>
</evidence>
<dbReference type="GO" id="GO:0019843">
    <property type="term" value="F:rRNA binding"/>
    <property type="evidence" value="ECO:0007669"/>
    <property type="project" value="UniProtKB-KW"/>
</dbReference>
<dbReference type="SMART" id="SM01390">
    <property type="entry name" value="Ribosomal_S4"/>
    <property type="match status" value="1"/>
</dbReference>
<evidence type="ECO:0000256" key="7">
    <source>
        <dbReference type="ARBA" id="ARBA00023274"/>
    </source>
</evidence>
<dbReference type="SMART" id="SM00363">
    <property type="entry name" value="S4"/>
    <property type="match status" value="1"/>
</dbReference>
<dbReference type="GO" id="GO:0032040">
    <property type="term" value="C:small-subunit processome"/>
    <property type="evidence" value="ECO:0007669"/>
    <property type="project" value="EnsemblFungi"/>
</dbReference>
<dbReference type="GO" id="GO:0140691">
    <property type="term" value="F:RNA folding chaperone"/>
    <property type="evidence" value="ECO:0007669"/>
    <property type="project" value="EnsemblFungi"/>
</dbReference>
<dbReference type="STRING" id="5454.A0A163K6M7"/>
<dbReference type="Pfam" id="PF00163">
    <property type="entry name" value="Ribosomal_S4"/>
    <property type="match status" value="1"/>
</dbReference>
<evidence type="ECO:0000256" key="4">
    <source>
        <dbReference type="ARBA" id="ARBA00022730"/>
    </source>
</evidence>
<evidence type="ECO:0000256" key="9">
    <source>
        <dbReference type="ARBA" id="ARBA00072223"/>
    </source>
</evidence>
<dbReference type="CDD" id="cd00165">
    <property type="entry name" value="S4"/>
    <property type="match status" value="1"/>
</dbReference>
<dbReference type="OrthoDB" id="10248812at2759"/>
<sequence length="189" mass="22087">MTRKLKHHEQKLLRKVDFNTYKSDNDHRETLVMRRYAIQGRDDYRKYNQLCGSLRQLAHRIANLDPADPFRRKQENLLLEKLFDMGILGTGGGGRGKLSDIEHKVTVSAFARRRLPVVMARLRMSEHLTSAIKMIEQGHVRVGTTVITDPAYLVTRNMEDFVTWVDSSKIKRNIMKYRDKLDDFELEAL</sequence>
<evidence type="ECO:0000313" key="10">
    <source>
        <dbReference type="EMBL" id="KZM26806.1"/>
    </source>
</evidence>
<evidence type="ECO:0000256" key="3">
    <source>
        <dbReference type="ARBA" id="ARBA00022517"/>
    </source>
</evidence>
<comment type="subcellular location">
    <subcellularLocation>
        <location evidence="1">Nucleus</location>
        <location evidence="1">Nucleolus</location>
    </subcellularLocation>
</comment>
<evidence type="ECO:0000256" key="8">
    <source>
        <dbReference type="ARBA" id="ARBA00069727"/>
    </source>
</evidence>
<dbReference type="GO" id="GO:0042274">
    <property type="term" value="P:ribosomal small subunit biogenesis"/>
    <property type="evidence" value="ECO:0007669"/>
    <property type="project" value="EnsemblFungi"/>
</dbReference>
<evidence type="ECO:0000256" key="2">
    <source>
        <dbReference type="ARBA" id="ARBA00007465"/>
    </source>
</evidence>
<dbReference type="SUPFAM" id="SSF55174">
    <property type="entry name" value="Alpha-L RNA-binding motif"/>
    <property type="match status" value="1"/>
</dbReference>
<dbReference type="Gene3D" id="3.10.290.10">
    <property type="entry name" value="RNA-binding S4 domain"/>
    <property type="match status" value="1"/>
</dbReference>
<accession>A0A163K6M7</accession>
<protein>
    <recommendedName>
        <fullName evidence="8">U3 small nucleolar ribonucleoprotein protein IMP3</fullName>
    </recommendedName>
    <alternativeName>
        <fullName evidence="9">U3 small nucleolar ribonucleoprotein protein imp3</fullName>
    </alternativeName>
</protein>
<evidence type="ECO:0000313" key="11">
    <source>
        <dbReference type="Proteomes" id="UP000076837"/>
    </source>
</evidence>
<dbReference type="InterPro" id="IPR022801">
    <property type="entry name" value="Ribosomal_uS4"/>
</dbReference>
<comment type="similarity">
    <text evidence="2">Belongs to the universal ribosomal protein uS4 family.</text>
</comment>
<dbReference type="PROSITE" id="PS50889">
    <property type="entry name" value="S4"/>
    <property type="match status" value="1"/>
</dbReference>
<dbReference type="FunFam" id="3.10.290.10:FF:000006">
    <property type="entry name" value="U3 small nucleolar ribonucleoprotein IMP3"/>
    <property type="match status" value="1"/>
</dbReference>
<dbReference type="AlphaFoldDB" id="A0A163K6M7"/>
<keyword evidence="3" id="KW-0690">Ribosome biogenesis</keyword>
<dbReference type="PANTHER" id="PTHR11831">
    <property type="entry name" value="30S 40S RIBOSOMAL PROTEIN"/>
    <property type="match status" value="1"/>
</dbReference>
<dbReference type="PANTHER" id="PTHR11831:SF1">
    <property type="entry name" value="U3 SMALL NUCLEOLAR RIBONUCLEOPROTEIN PROTEIN IMP3"/>
    <property type="match status" value="1"/>
</dbReference>
<dbReference type="GO" id="GO:0006364">
    <property type="term" value="P:rRNA processing"/>
    <property type="evidence" value="ECO:0007669"/>
    <property type="project" value="EnsemblFungi"/>
</dbReference>
<keyword evidence="6" id="KW-0539">Nucleus</keyword>
<keyword evidence="11" id="KW-1185">Reference proteome</keyword>
<gene>
    <name evidence="10" type="ORF">ST47_g2061</name>
</gene>
<evidence type="ECO:0000256" key="6">
    <source>
        <dbReference type="ARBA" id="ARBA00023242"/>
    </source>
</evidence>
<dbReference type="Pfam" id="PF01479">
    <property type="entry name" value="S4"/>
    <property type="match status" value="1"/>
</dbReference>
<reference evidence="10 11" key="1">
    <citation type="journal article" date="2016" name="Sci. Rep.">
        <title>Draft genome sequencing and secretome analysis of fungal phytopathogen Ascochyta rabiei provides insight into the necrotrophic effector repertoire.</title>
        <authorList>
            <person name="Verma S."/>
            <person name="Gazara R.K."/>
            <person name="Nizam S."/>
            <person name="Parween S."/>
            <person name="Chattopadhyay D."/>
            <person name="Verma P.K."/>
        </authorList>
    </citation>
    <scope>NUCLEOTIDE SEQUENCE [LARGE SCALE GENOMIC DNA]</scope>
    <source>
        <strain evidence="10 11">ArDII</strain>
    </source>
</reference>
<dbReference type="InterPro" id="IPR002942">
    <property type="entry name" value="S4_RNA-bd"/>
</dbReference>